<feature type="domain" description="Putative cyclic diguanylate phosphodiesterase CSS motif-containing" evidence="2">
    <location>
        <begin position="48"/>
        <end position="222"/>
    </location>
</feature>
<reference evidence="3 4" key="1">
    <citation type="submission" date="2020-03" db="EMBL/GenBank/DDBJ databases">
        <authorList>
            <person name="Wang L."/>
            <person name="He N."/>
            <person name="Li Y."/>
            <person name="Fang Y."/>
            <person name="Zhang F."/>
        </authorList>
    </citation>
    <scope>NUCLEOTIDE SEQUENCE [LARGE SCALE GENOMIC DNA]</scope>
    <source>
        <strain evidence="4">hsmgli-8</strain>
    </source>
</reference>
<name>A0ABX0Y8R3_9PSED</name>
<evidence type="ECO:0000313" key="4">
    <source>
        <dbReference type="Proteomes" id="UP000746535"/>
    </source>
</evidence>
<dbReference type="Pfam" id="PF12792">
    <property type="entry name" value="CSS-motif"/>
    <property type="match status" value="1"/>
</dbReference>
<dbReference type="EMBL" id="JAAVJI010000001">
    <property type="protein sequence ID" value="NJO99712.1"/>
    <property type="molecule type" value="Genomic_DNA"/>
</dbReference>
<gene>
    <name evidence="3" type="ORF">HBH25_02375</name>
</gene>
<feature type="transmembrane region" description="Helical" evidence="1">
    <location>
        <begin position="233"/>
        <end position="255"/>
    </location>
</feature>
<dbReference type="InterPro" id="IPR024744">
    <property type="entry name" value="CSS-motif_dom"/>
</dbReference>
<dbReference type="Proteomes" id="UP000746535">
    <property type="component" value="Unassembled WGS sequence"/>
</dbReference>
<keyword evidence="4" id="KW-1185">Reference proteome</keyword>
<keyword evidence="1" id="KW-0472">Membrane</keyword>
<sequence length="264" mass="28574">MSRIDARYPTFAKVSLTLCAAVLPMVVGLGLTLDLAKRSLQSENSRVGQAAVAKLDHILNQASSTAQEVMAHAGQPCEVAHNLLHQRKAANPWLAAISLNDAGTPYCTTLDCTGTPLREWQTPTLASPSHSGLRLEVTNGQGYLVLSAEKDTQGVSVMLDNRLILQQLELISGTVEVALKVNDVFLWDDGSTLHGELKEDRGYHALTSSPGYGYTIYSSVSGEDVLRLVTNRVITVLGPISMLSIISAGLCYWALTRPRRFKAQ</sequence>
<dbReference type="RefSeq" id="WP_168081111.1">
    <property type="nucleotide sequence ID" value="NZ_JAAVJI010000001.1"/>
</dbReference>
<protein>
    <recommendedName>
        <fullName evidence="2">Putative cyclic diguanylate phosphodiesterase CSS motif-containing domain-containing protein</fullName>
    </recommendedName>
</protein>
<keyword evidence="1" id="KW-0812">Transmembrane</keyword>
<organism evidence="3 4">
    <name type="scientific">Pseudomonas quercus</name>
    <dbReference type="NCBI Taxonomy" id="2722792"/>
    <lineage>
        <taxon>Bacteria</taxon>
        <taxon>Pseudomonadati</taxon>
        <taxon>Pseudomonadota</taxon>
        <taxon>Gammaproteobacteria</taxon>
        <taxon>Pseudomonadales</taxon>
        <taxon>Pseudomonadaceae</taxon>
        <taxon>Pseudomonas</taxon>
    </lineage>
</organism>
<keyword evidence="1" id="KW-1133">Transmembrane helix</keyword>
<evidence type="ECO:0000313" key="3">
    <source>
        <dbReference type="EMBL" id="NJO99712.1"/>
    </source>
</evidence>
<accession>A0ABX0Y8R3</accession>
<evidence type="ECO:0000259" key="2">
    <source>
        <dbReference type="Pfam" id="PF12792"/>
    </source>
</evidence>
<evidence type="ECO:0000256" key="1">
    <source>
        <dbReference type="SAM" id="Phobius"/>
    </source>
</evidence>
<comment type="caution">
    <text evidence="3">The sequence shown here is derived from an EMBL/GenBank/DDBJ whole genome shotgun (WGS) entry which is preliminary data.</text>
</comment>
<proteinExistence type="predicted"/>